<evidence type="ECO:0000259" key="4">
    <source>
        <dbReference type="Pfam" id="PF13193"/>
    </source>
</evidence>
<dbReference type="Proteomes" id="UP000264006">
    <property type="component" value="Chromosome"/>
</dbReference>
<evidence type="ECO:0000256" key="1">
    <source>
        <dbReference type="ARBA" id="ARBA00006432"/>
    </source>
</evidence>
<name>A0A346Y366_9ACTN</name>
<dbReference type="InterPro" id="IPR000873">
    <property type="entry name" value="AMP-dep_synth/lig_dom"/>
</dbReference>
<evidence type="ECO:0000259" key="3">
    <source>
        <dbReference type="Pfam" id="PF00501"/>
    </source>
</evidence>
<dbReference type="InterPro" id="IPR020845">
    <property type="entry name" value="AMP-binding_CS"/>
</dbReference>
<dbReference type="InterPro" id="IPR025110">
    <property type="entry name" value="AMP-bd_C"/>
</dbReference>
<dbReference type="InterPro" id="IPR045851">
    <property type="entry name" value="AMP-bd_C_sf"/>
</dbReference>
<dbReference type="SUPFAM" id="SSF56801">
    <property type="entry name" value="Acetyl-CoA synthetase-like"/>
    <property type="match status" value="1"/>
</dbReference>
<proteinExistence type="inferred from homology"/>
<dbReference type="Pfam" id="PF00501">
    <property type="entry name" value="AMP-binding"/>
    <property type="match status" value="1"/>
</dbReference>
<dbReference type="PANTHER" id="PTHR43201">
    <property type="entry name" value="ACYL-COA SYNTHETASE"/>
    <property type="match status" value="1"/>
</dbReference>
<dbReference type="Gene3D" id="3.40.50.12780">
    <property type="entry name" value="N-terminal domain of ligase-like"/>
    <property type="match status" value="1"/>
</dbReference>
<organism evidence="5 6">
    <name type="scientific">Euzebya pacifica</name>
    <dbReference type="NCBI Taxonomy" id="1608957"/>
    <lineage>
        <taxon>Bacteria</taxon>
        <taxon>Bacillati</taxon>
        <taxon>Actinomycetota</taxon>
        <taxon>Nitriliruptoria</taxon>
        <taxon>Euzebyales</taxon>
    </lineage>
</organism>
<evidence type="ECO:0000256" key="2">
    <source>
        <dbReference type="ARBA" id="ARBA00022598"/>
    </source>
</evidence>
<dbReference type="InterPro" id="IPR042099">
    <property type="entry name" value="ANL_N_sf"/>
</dbReference>
<dbReference type="Gene3D" id="3.30.300.30">
    <property type="match status" value="1"/>
</dbReference>
<dbReference type="KEGG" id="euz:DVS28_a4246"/>
<feature type="domain" description="AMP-dependent synthetase/ligase" evidence="3">
    <location>
        <begin position="13"/>
        <end position="374"/>
    </location>
</feature>
<dbReference type="PANTHER" id="PTHR43201:SF5">
    <property type="entry name" value="MEDIUM-CHAIN ACYL-COA LIGASE ACSF2, MITOCHONDRIAL"/>
    <property type="match status" value="1"/>
</dbReference>
<dbReference type="RefSeq" id="WP_114593183.1">
    <property type="nucleotide sequence ID" value="NZ_CP031165.1"/>
</dbReference>
<evidence type="ECO:0000313" key="5">
    <source>
        <dbReference type="EMBL" id="AXV08913.1"/>
    </source>
</evidence>
<dbReference type="EMBL" id="CP031165">
    <property type="protein sequence ID" value="AXV08913.1"/>
    <property type="molecule type" value="Genomic_DNA"/>
</dbReference>
<reference evidence="5 6" key="1">
    <citation type="submission" date="2018-09" db="EMBL/GenBank/DDBJ databases">
        <title>Complete genome sequence of Euzebya sp. DY32-46 isolated from seawater of Pacific Ocean.</title>
        <authorList>
            <person name="Xu L."/>
            <person name="Wu Y.-H."/>
            <person name="Xu X.-W."/>
        </authorList>
    </citation>
    <scope>NUCLEOTIDE SEQUENCE [LARGE SCALE GENOMIC DNA]</scope>
    <source>
        <strain evidence="5 6">DY32-46</strain>
    </source>
</reference>
<sequence>MDYLGQHIGRIVRERASTSPDVPVVTISPDGAEPGTPGVPITYAELDDRTEVMAAALTRAGVTKGDRAAVMLANGPSFVHSWIGMAKAGVVEVPLHTASRGDGLRHALGLTGASLAVVDERALQRIGDVAHDLPSLRTLVVCGDPDDLPGRVGGADVVSMSDFVHGVRPGPAVDVADTDPSVVLFTSGTTGPSKGVVLSHRANTRLAWSVGQGAGFQRSEVLFTTFPLFHVAARYVSTLAAMLVEGRVVIRERFSASRFWEECAEEGVTAVHYLGSLLTMLLKQPARSVDSGHGVRVGYGAGAPKPVAEAFTERFGVPLHELYGMTETGAVTMNRAGAYRLGSCGTALEDCEVAVVGADDEALPAGEVGEIVTRPSVPHIMIEQYEGMPEATVDAFRNLWFHTGDRGWLDADGFLHFVGRQKDAIRRRGENVSAFEVEVVLEDHPSVAGSAVVGVPDEISGEEILAYLELREGAVLDVASVLDHCQTRLPHFAVPRYVAAVASLPRNTSQRVQKHLLDVSATADGVVDREAIGYVVTR</sequence>
<feature type="domain" description="AMP-binding enzyme C-terminal" evidence="4">
    <location>
        <begin position="436"/>
        <end position="509"/>
    </location>
</feature>
<dbReference type="OrthoDB" id="2579187at2"/>
<dbReference type="AlphaFoldDB" id="A0A346Y366"/>
<dbReference type="Pfam" id="PF13193">
    <property type="entry name" value="AMP-binding_C"/>
    <property type="match status" value="1"/>
</dbReference>
<gene>
    <name evidence="5" type="ORF">DVS28_a4246</name>
</gene>
<dbReference type="GO" id="GO:0006631">
    <property type="term" value="P:fatty acid metabolic process"/>
    <property type="evidence" value="ECO:0007669"/>
    <property type="project" value="TreeGrafter"/>
</dbReference>
<protein>
    <submittedName>
        <fullName evidence="5">Long-chain-fatty-acid--CoA ligase</fullName>
    </submittedName>
</protein>
<dbReference type="PROSITE" id="PS00455">
    <property type="entry name" value="AMP_BINDING"/>
    <property type="match status" value="1"/>
</dbReference>
<keyword evidence="2 5" id="KW-0436">Ligase</keyword>
<keyword evidence="6" id="KW-1185">Reference proteome</keyword>
<evidence type="ECO:0000313" key="6">
    <source>
        <dbReference type="Proteomes" id="UP000264006"/>
    </source>
</evidence>
<dbReference type="GO" id="GO:0031956">
    <property type="term" value="F:medium-chain fatty acid-CoA ligase activity"/>
    <property type="evidence" value="ECO:0007669"/>
    <property type="project" value="TreeGrafter"/>
</dbReference>
<comment type="similarity">
    <text evidence="1">Belongs to the ATP-dependent AMP-binding enzyme family.</text>
</comment>
<accession>A0A346Y366</accession>